<dbReference type="InterPro" id="IPR032816">
    <property type="entry name" value="VTT_dom"/>
</dbReference>
<sequence>MIRSAPHALLAATGQAEPPQDGLVGYVTGLVERLGGPGAGLAVALENLFPPIPSEVILPLAGFVAGQGRMSVVSAIFWTTLGSVLGALALYWIGAALGRERVRAIAERLPLVKLSDVDRTEEWFLKHGVKAVFFGRMIPIFRSLISIPAGVERMPVWTFVVYTTLGSLIWNSTFVLAGYLLGDNWHLVEGYVGALQNVVIVACVAAFGWFVVSRLRRRARAGAEPVAPPAPPAPPAAGVPDPSGRGTIYRSSYTDSQHSGWDYDGVR</sequence>
<dbReference type="PANTHER" id="PTHR42709">
    <property type="entry name" value="ALKALINE PHOSPHATASE LIKE PROTEIN"/>
    <property type="match status" value="1"/>
</dbReference>
<name>A0A1C5IDG9_9ACTN</name>
<protein>
    <submittedName>
        <fullName evidence="10">Membrane protein DedA, SNARE-associated domain</fullName>
    </submittedName>
</protein>
<accession>A0A1C5IDG9</accession>
<evidence type="ECO:0000256" key="1">
    <source>
        <dbReference type="ARBA" id="ARBA00004651"/>
    </source>
</evidence>
<dbReference type="RefSeq" id="WP_088997752.1">
    <property type="nucleotide sequence ID" value="NZ_JBFAQF010000017.1"/>
</dbReference>
<dbReference type="InterPro" id="IPR051311">
    <property type="entry name" value="DedA_domain"/>
</dbReference>
<evidence type="ECO:0000256" key="8">
    <source>
        <dbReference type="SAM" id="Phobius"/>
    </source>
</evidence>
<evidence type="ECO:0000256" key="3">
    <source>
        <dbReference type="ARBA" id="ARBA00022475"/>
    </source>
</evidence>
<comment type="subcellular location">
    <subcellularLocation>
        <location evidence="1">Cell membrane</location>
        <topology evidence="1">Multi-pass membrane protein</topology>
    </subcellularLocation>
</comment>
<evidence type="ECO:0000313" key="11">
    <source>
        <dbReference type="Proteomes" id="UP000198217"/>
    </source>
</evidence>
<feature type="compositionally biased region" description="Pro residues" evidence="7">
    <location>
        <begin position="226"/>
        <end position="237"/>
    </location>
</feature>
<keyword evidence="3" id="KW-1003">Cell membrane</keyword>
<evidence type="ECO:0000256" key="6">
    <source>
        <dbReference type="ARBA" id="ARBA00023136"/>
    </source>
</evidence>
<evidence type="ECO:0000256" key="7">
    <source>
        <dbReference type="SAM" id="MobiDB-lite"/>
    </source>
</evidence>
<feature type="transmembrane region" description="Helical" evidence="8">
    <location>
        <begin position="159"/>
        <end position="182"/>
    </location>
</feature>
<evidence type="ECO:0000313" key="10">
    <source>
        <dbReference type="EMBL" id="SCG56051.1"/>
    </source>
</evidence>
<keyword evidence="11" id="KW-1185">Reference proteome</keyword>
<gene>
    <name evidence="10" type="ORF">GA0070609_3116</name>
</gene>
<dbReference type="GO" id="GO:0005886">
    <property type="term" value="C:plasma membrane"/>
    <property type="evidence" value="ECO:0007669"/>
    <property type="project" value="UniProtKB-SubCell"/>
</dbReference>
<organism evidence="10 11">
    <name type="scientific">Micromonospora echinaurantiaca</name>
    <dbReference type="NCBI Taxonomy" id="47857"/>
    <lineage>
        <taxon>Bacteria</taxon>
        <taxon>Bacillati</taxon>
        <taxon>Actinomycetota</taxon>
        <taxon>Actinomycetes</taxon>
        <taxon>Micromonosporales</taxon>
        <taxon>Micromonosporaceae</taxon>
        <taxon>Micromonospora</taxon>
    </lineage>
</organism>
<reference evidence="10 11" key="1">
    <citation type="submission" date="2016-06" db="EMBL/GenBank/DDBJ databases">
        <authorList>
            <person name="Kjaerup R.B."/>
            <person name="Dalgaard T.S."/>
            <person name="Juul-Madsen H.R."/>
        </authorList>
    </citation>
    <scope>NUCLEOTIDE SEQUENCE [LARGE SCALE GENOMIC DNA]</scope>
    <source>
        <strain evidence="10 11">DSM 43904</strain>
    </source>
</reference>
<dbReference type="AlphaFoldDB" id="A0A1C5IDG9"/>
<dbReference type="Proteomes" id="UP000198217">
    <property type="component" value="Chromosome I"/>
</dbReference>
<proteinExistence type="inferred from homology"/>
<dbReference type="Pfam" id="PF09335">
    <property type="entry name" value="VTT_dom"/>
    <property type="match status" value="1"/>
</dbReference>
<keyword evidence="6 8" id="KW-0472">Membrane</keyword>
<evidence type="ECO:0000256" key="2">
    <source>
        <dbReference type="ARBA" id="ARBA00010792"/>
    </source>
</evidence>
<feature type="transmembrane region" description="Helical" evidence="8">
    <location>
        <begin position="72"/>
        <end position="93"/>
    </location>
</feature>
<evidence type="ECO:0000256" key="5">
    <source>
        <dbReference type="ARBA" id="ARBA00022989"/>
    </source>
</evidence>
<dbReference type="EMBL" id="LT607750">
    <property type="protein sequence ID" value="SCG56051.1"/>
    <property type="molecule type" value="Genomic_DNA"/>
</dbReference>
<comment type="similarity">
    <text evidence="2">Belongs to the DedA family.</text>
</comment>
<evidence type="ECO:0000256" key="4">
    <source>
        <dbReference type="ARBA" id="ARBA00022692"/>
    </source>
</evidence>
<feature type="compositionally biased region" description="Polar residues" evidence="7">
    <location>
        <begin position="249"/>
        <end position="259"/>
    </location>
</feature>
<keyword evidence="4 8" id="KW-0812">Transmembrane</keyword>
<keyword evidence="5 8" id="KW-1133">Transmembrane helix</keyword>
<dbReference type="PANTHER" id="PTHR42709:SF6">
    <property type="entry name" value="UNDECAPRENYL PHOSPHATE TRANSPORTER A"/>
    <property type="match status" value="1"/>
</dbReference>
<feature type="region of interest" description="Disordered" evidence="7">
    <location>
        <begin position="223"/>
        <end position="267"/>
    </location>
</feature>
<feature type="transmembrane region" description="Helical" evidence="8">
    <location>
        <begin position="194"/>
        <end position="212"/>
    </location>
</feature>
<feature type="domain" description="VTT" evidence="9">
    <location>
        <begin position="52"/>
        <end position="179"/>
    </location>
</feature>
<evidence type="ECO:0000259" key="9">
    <source>
        <dbReference type="Pfam" id="PF09335"/>
    </source>
</evidence>